<reference evidence="4 6" key="2">
    <citation type="submission" date="2021-04" db="EMBL/GenBank/DDBJ databases">
        <title>Isolation of newly marine bacteria for enzymatic activity.</title>
        <authorList>
            <person name="Hadi W.A.M."/>
            <person name="Nair A.J.J."/>
            <person name="Edwin B.T."/>
        </authorList>
    </citation>
    <scope>NUCLEOTIDE SEQUENCE [LARGE SCALE GENOMIC DNA]</scope>
    <source>
        <strain evidence="4 6">B28A</strain>
    </source>
</reference>
<protein>
    <submittedName>
        <fullName evidence="3">CRISPR-associated protein Cmr4</fullName>
    </submittedName>
    <submittedName>
        <fullName evidence="4">Type III-B CRISPR module RAMP protein Cmr4</fullName>
    </submittedName>
</protein>
<dbReference type="InterPro" id="IPR013410">
    <property type="entry name" value="CRISPR-assoc_RAMP_Cmr4"/>
</dbReference>
<dbReference type="InterPro" id="IPR005537">
    <property type="entry name" value="RAMP_III_fam"/>
</dbReference>
<evidence type="ECO:0000313" key="5">
    <source>
        <dbReference type="Proteomes" id="UP000050272"/>
    </source>
</evidence>
<name>A0ABD4QMU1_9BACI</name>
<organism evidence="4 6">
    <name type="scientific">Bacillus australimaris</name>
    <dbReference type="NCBI Taxonomy" id="1326968"/>
    <lineage>
        <taxon>Bacteria</taxon>
        <taxon>Bacillati</taxon>
        <taxon>Bacillota</taxon>
        <taxon>Bacilli</taxon>
        <taxon>Bacillales</taxon>
        <taxon>Bacillaceae</taxon>
        <taxon>Bacillus</taxon>
    </lineage>
</organism>
<dbReference type="Proteomes" id="UP000050272">
    <property type="component" value="Unassembled WGS sequence"/>
</dbReference>
<evidence type="ECO:0000313" key="4">
    <source>
        <dbReference type="EMBL" id="MBR8691681.1"/>
    </source>
</evidence>
<accession>A0ABD4QMU1</accession>
<dbReference type="PANTHER" id="PTHR36700">
    <property type="entry name" value="CRISPR SYSTEM CMR SUBUNIT CMR4"/>
    <property type="match status" value="1"/>
</dbReference>
<keyword evidence="1" id="KW-0051">Antiviral defense</keyword>
<dbReference type="EMBL" id="LGYN01000030">
    <property type="protein sequence ID" value="KPN12735.1"/>
    <property type="molecule type" value="Genomic_DNA"/>
</dbReference>
<dbReference type="Proteomes" id="UP000676804">
    <property type="component" value="Unassembled WGS sequence"/>
</dbReference>
<evidence type="ECO:0000259" key="2">
    <source>
        <dbReference type="Pfam" id="PF03787"/>
    </source>
</evidence>
<sequence length="296" mass="33270">MNKRSEMMEASRWFWIHCLSPLHIGAGEGVGVIDMPIQREKVTEWPIIPGSSIKGVQREHYRAKGQDTFVQKVFGTQGDQDGSAGAVVMTDGRLFSFPVATRYGTFGYVASPLILKRLARDAKALGVSLDIPDLIEESSTLVTMNSKLVENDELYLGEFQGAAKKSPQLTNFAEQMAKLLFEDKQSQTLWIERFVIVSDDVFQYIVTMNSEVTPRIRIDHETQTVSKGALWYEEYVPAEAIFYGLMWCDRIDGSNDLSVRHQLLNQLEKQMYLQLGGNTNVGKGRVSWRMTGGEGS</sequence>
<dbReference type="NCBIfam" id="TIGR02580">
    <property type="entry name" value="cas_RAMP_Cmr4"/>
    <property type="match status" value="1"/>
</dbReference>
<proteinExistence type="predicted"/>
<feature type="domain" description="CRISPR type III-associated protein" evidence="2">
    <location>
        <begin position="16"/>
        <end position="287"/>
    </location>
</feature>
<dbReference type="GO" id="GO:0051607">
    <property type="term" value="P:defense response to virus"/>
    <property type="evidence" value="ECO:0007669"/>
    <property type="project" value="UniProtKB-KW"/>
</dbReference>
<gene>
    <name evidence="4" type="primary">cmr4</name>
    <name evidence="3" type="ORF">AKG37_15425</name>
    <name evidence="4" type="ORF">KCQ59_17990</name>
</gene>
<dbReference type="Pfam" id="PF03787">
    <property type="entry name" value="RAMPs"/>
    <property type="match status" value="1"/>
</dbReference>
<keyword evidence="5" id="KW-1185">Reference proteome</keyword>
<evidence type="ECO:0000313" key="3">
    <source>
        <dbReference type="EMBL" id="KPN12735.1"/>
    </source>
</evidence>
<dbReference type="AlphaFoldDB" id="A0ABD4QMU1"/>
<evidence type="ECO:0000313" key="6">
    <source>
        <dbReference type="Proteomes" id="UP000676804"/>
    </source>
</evidence>
<dbReference type="EMBL" id="JAGQFH010000030">
    <property type="protein sequence ID" value="MBR8691681.1"/>
    <property type="molecule type" value="Genomic_DNA"/>
</dbReference>
<evidence type="ECO:0000256" key="1">
    <source>
        <dbReference type="ARBA" id="ARBA00023118"/>
    </source>
</evidence>
<reference evidence="3 5" key="1">
    <citation type="submission" date="2015-07" db="EMBL/GenBank/DDBJ databases">
        <title>Bacillus zhangzhouensis sp. nov. and Bacillus nanhaiticus sp. nov.</title>
        <authorList>
            <person name="Liu Y."/>
            <person name="Lai Q."/>
            <person name="Shao Z."/>
        </authorList>
    </citation>
    <scope>NUCLEOTIDE SEQUENCE [LARGE SCALE GENOMIC DNA]</scope>
    <source>
        <strain evidence="3 5">NH7I_1</strain>
    </source>
</reference>
<dbReference type="PANTHER" id="PTHR36700:SF1">
    <property type="entry name" value="CRISPR SYSTEM CMR SUBUNIT CMR4"/>
    <property type="match status" value="1"/>
</dbReference>
<comment type="caution">
    <text evidence="4">The sequence shown here is derived from an EMBL/GenBank/DDBJ whole genome shotgun (WGS) entry which is preliminary data.</text>
</comment>